<dbReference type="STRING" id="415747.SAMN03097708_01034"/>
<dbReference type="Pfam" id="PF08281">
    <property type="entry name" value="Sigma70_r4_2"/>
    <property type="match status" value="1"/>
</dbReference>
<dbReference type="Gene3D" id="1.10.1740.10">
    <property type="match status" value="1"/>
</dbReference>
<dbReference type="InterPro" id="IPR013249">
    <property type="entry name" value="RNA_pol_sigma70_r4_t2"/>
</dbReference>
<dbReference type="PANTHER" id="PTHR43133">
    <property type="entry name" value="RNA POLYMERASE ECF-TYPE SIGMA FACTO"/>
    <property type="match status" value="1"/>
</dbReference>
<keyword evidence="9" id="KW-1185">Reference proteome</keyword>
<dbReference type="GO" id="GO:0003677">
    <property type="term" value="F:DNA binding"/>
    <property type="evidence" value="ECO:0007669"/>
    <property type="project" value="UniProtKB-KW"/>
</dbReference>
<evidence type="ECO:0000256" key="2">
    <source>
        <dbReference type="ARBA" id="ARBA00023015"/>
    </source>
</evidence>
<protein>
    <submittedName>
        <fullName evidence="8">RNA polymerase sigma-70 factor, ECF subfamily</fullName>
    </submittedName>
</protein>
<dbReference type="NCBIfam" id="TIGR02937">
    <property type="entry name" value="sigma70-ECF"/>
    <property type="match status" value="1"/>
</dbReference>
<dbReference type="InterPro" id="IPR036388">
    <property type="entry name" value="WH-like_DNA-bd_sf"/>
</dbReference>
<dbReference type="PANTHER" id="PTHR43133:SF8">
    <property type="entry name" value="RNA POLYMERASE SIGMA FACTOR HI_1459-RELATED"/>
    <property type="match status" value="1"/>
</dbReference>
<name>A0A1G5PZM4_9GAMM</name>
<dbReference type="InterPro" id="IPR007627">
    <property type="entry name" value="RNA_pol_sigma70_r2"/>
</dbReference>
<dbReference type="CDD" id="cd06171">
    <property type="entry name" value="Sigma70_r4"/>
    <property type="match status" value="1"/>
</dbReference>
<dbReference type="InterPro" id="IPR013324">
    <property type="entry name" value="RNA_pol_sigma_r3/r4-like"/>
</dbReference>
<keyword evidence="5" id="KW-0804">Transcription</keyword>
<gene>
    <name evidence="8" type="ORF">SAMN03097708_01034</name>
</gene>
<organism evidence="8 9">
    <name type="scientific">Thiohalomonas denitrificans</name>
    <dbReference type="NCBI Taxonomy" id="415747"/>
    <lineage>
        <taxon>Bacteria</taxon>
        <taxon>Pseudomonadati</taxon>
        <taxon>Pseudomonadota</taxon>
        <taxon>Gammaproteobacteria</taxon>
        <taxon>Thiohalomonadales</taxon>
        <taxon>Thiohalomonadaceae</taxon>
        <taxon>Thiohalomonas</taxon>
    </lineage>
</organism>
<evidence type="ECO:0000256" key="4">
    <source>
        <dbReference type="ARBA" id="ARBA00023125"/>
    </source>
</evidence>
<dbReference type="RefSeq" id="WP_092993482.1">
    <property type="nucleotide sequence ID" value="NZ_FMWD01000003.1"/>
</dbReference>
<sequence>MTINDYGVRLKVSVLSIAPILSGLGRSKRRDVRELPDEECAERSGAGDNDAFAELVRRYQNRVYRYIKRMVGSGEEARDLTQETFLRVYKALPKWNEQALFRAWLFRIASNAAIDELRRRHDHRHQSLTGLDEPVSEQPTVEHTHYTAERCLFLEKALTRISEIYRQPLLLRELEGMTYSEIGKLLDLTEGTVKSRIARARAQLCELFKNCGYG</sequence>
<dbReference type="GO" id="GO:0016987">
    <property type="term" value="F:sigma factor activity"/>
    <property type="evidence" value="ECO:0007669"/>
    <property type="project" value="UniProtKB-KW"/>
</dbReference>
<evidence type="ECO:0000256" key="1">
    <source>
        <dbReference type="ARBA" id="ARBA00010641"/>
    </source>
</evidence>
<evidence type="ECO:0000256" key="3">
    <source>
        <dbReference type="ARBA" id="ARBA00023082"/>
    </source>
</evidence>
<dbReference type="InterPro" id="IPR039425">
    <property type="entry name" value="RNA_pol_sigma-70-like"/>
</dbReference>
<accession>A0A1G5PZM4</accession>
<reference evidence="8 9" key="1">
    <citation type="submission" date="2016-10" db="EMBL/GenBank/DDBJ databases">
        <authorList>
            <person name="de Groot N.N."/>
        </authorList>
    </citation>
    <scope>NUCLEOTIDE SEQUENCE [LARGE SCALE GENOMIC DNA]</scope>
    <source>
        <strain evidence="8 9">HLD2</strain>
    </source>
</reference>
<evidence type="ECO:0000256" key="5">
    <source>
        <dbReference type="ARBA" id="ARBA00023163"/>
    </source>
</evidence>
<dbReference type="Gene3D" id="1.10.10.10">
    <property type="entry name" value="Winged helix-like DNA-binding domain superfamily/Winged helix DNA-binding domain"/>
    <property type="match status" value="1"/>
</dbReference>
<evidence type="ECO:0000259" key="7">
    <source>
        <dbReference type="Pfam" id="PF08281"/>
    </source>
</evidence>
<evidence type="ECO:0000313" key="9">
    <source>
        <dbReference type="Proteomes" id="UP000199648"/>
    </source>
</evidence>
<feature type="domain" description="RNA polymerase sigma factor 70 region 4 type 2" evidence="7">
    <location>
        <begin position="154"/>
        <end position="204"/>
    </location>
</feature>
<dbReference type="GO" id="GO:0006352">
    <property type="term" value="P:DNA-templated transcription initiation"/>
    <property type="evidence" value="ECO:0007669"/>
    <property type="project" value="InterPro"/>
</dbReference>
<comment type="similarity">
    <text evidence="1">Belongs to the sigma-70 factor family. ECF subfamily.</text>
</comment>
<evidence type="ECO:0000259" key="6">
    <source>
        <dbReference type="Pfam" id="PF04542"/>
    </source>
</evidence>
<dbReference type="SUPFAM" id="SSF88659">
    <property type="entry name" value="Sigma3 and sigma4 domains of RNA polymerase sigma factors"/>
    <property type="match status" value="1"/>
</dbReference>
<dbReference type="AlphaFoldDB" id="A0A1G5PZM4"/>
<feature type="domain" description="RNA polymerase sigma-70 region 2" evidence="6">
    <location>
        <begin position="55"/>
        <end position="120"/>
    </location>
</feature>
<dbReference type="OrthoDB" id="9780326at2"/>
<dbReference type="InterPro" id="IPR013325">
    <property type="entry name" value="RNA_pol_sigma_r2"/>
</dbReference>
<keyword evidence="4" id="KW-0238">DNA-binding</keyword>
<proteinExistence type="inferred from homology"/>
<keyword evidence="3" id="KW-0731">Sigma factor</keyword>
<dbReference type="EMBL" id="FMWD01000003">
    <property type="protein sequence ID" value="SCZ54842.1"/>
    <property type="molecule type" value="Genomic_DNA"/>
</dbReference>
<dbReference type="Proteomes" id="UP000199648">
    <property type="component" value="Unassembled WGS sequence"/>
</dbReference>
<dbReference type="SUPFAM" id="SSF88946">
    <property type="entry name" value="Sigma2 domain of RNA polymerase sigma factors"/>
    <property type="match status" value="1"/>
</dbReference>
<evidence type="ECO:0000313" key="8">
    <source>
        <dbReference type="EMBL" id="SCZ54842.1"/>
    </source>
</evidence>
<dbReference type="Pfam" id="PF04542">
    <property type="entry name" value="Sigma70_r2"/>
    <property type="match status" value="1"/>
</dbReference>
<dbReference type="InterPro" id="IPR014284">
    <property type="entry name" value="RNA_pol_sigma-70_dom"/>
</dbReference>
<keyword evidence="2" id="KW-0805">Transcription regulation</keyword>